<dbReference type="RefSeq" id="WP_132952137.1">
    <property type="nucleotide sequence ID" value="NZ_CP091507.1"/>
</dbReference>
<keyword evidence="5" id="KW-1185">Reference proteome</keyword>
<dbReference type="KEGG" id="usu:LVJ78_06740"/>
<keyword evidence="1" id="KW-0547">Nucleotide-binding</keyword>
<reference evidence="4" key="3">
    <citation type="journal article" date="2022" name="Res Sq">
        <title>Evolution of multicellular longitudinally dividing oral cavity symbionts (Neisseriaceae).</title>
        <authorList>
            <person name="Nyongesa S."/>
            <person name="Weber P."/>
            <person name="Bernet E."/>
            <person name="Pullido F."/>
            <person name="Nieckarz M."/>
            <person name="Delaby M."/>
            <person name="Nieves C."/>
            <person name="Viehboeck T."/>
            <person name="Krause N."/>
            <person name="Rivera-Millot A."/>
            <person name="Nakamura A."/>
            <person name="Vischer N."/>
            <person name="VanNieuwenhze M."/>
            <person name="Brun Y."/>
            <person name="Cava F."/>
            <person name="Bulgheresi S."/>
            <person name="Veyrier F."/>
        </authorList>
    </citation>
    <scope>NUCLEOTIDE SEQUENCE</scope>
    <source>
        <strain evidence="4">1258/02</strain>
    </source>
</reference>
<dbReference type="GO" id="GO:0005737">
    <property type="term" value="C:cytoplasm"/>
    <property type="evidence" value="ECO:0007669"/>
    <property type="project" value="TreeGrafter"/>
</dbReference>
<dbReference type="GO" id="GO:0005524">
    <property type="term" value="F:ATP binding"/>
    <property type="evidence" value="ECO:0007669"/>
    <property type="project" value="UniProtKB-KW"/>
</dbReference>
<keyword evidence="3" id="KW-0132">Cell division</keyword>
<dbReference type="EMBL" id="SLXE01000001">
    <property type="protein sequence ID" value="TCP10463.1"/>
    <property type="molecule type" value="Genomic_DNA"/>
</dbReference>
<dbReference type="Pfam" id="PF03969">
    <property type="entry name" value="AFG1_ATPase"/>
    <property type="match status" value="1"/>
</dbReference>
<accession>A0AAE9GVC8</accession>
<keyword evidence="3" id="KW-0131">Cell cycle</keyword>
<keyword evidence="2" id="KW-0067">ATP-binding</keyword>
<dbReference type="PANTHER" id="PTHR12169:SF6">
    <property type="entry name" value="AFG1-LIKE ATPASE"/>
    <property type="match status" value="1"/>
</dbReference>
<reference evidence="3 5" key="1">
    <citation type="submission" date="2019-03" db="EMBL/GenBank/DDBJ databases">
        <title>Genomic Encyclopedia of Type Strains, Phase IV (KMG-IV): sequencing the most valuable type-strain genomes for metagenomic binning, comparative biology and taxonomic classification.</title>
        <authorList>
            <person name="Goeker M."/>
        </authorList>
    </citation>
    <scope>NUCLEOTIDE SEQUENCE [LARGE SCALE GENOMIC DNA]</scope>
    <source>
        <strain evidence="3 5">DSM 17474</strain>
    </source>
</reference>
<gene>
    <name evidence="3" type="ORF">EV680_101128</name>
    <name evidence="4" type="ORF">LVJ78_06740</name>
</gene>
<protein>
    <submittedName>
        <fullName evidence="4">AFG1 family ATPase</fullName>
    </submittedName>
    <submittedName>
        <fullName evidence="3">Cell division protein ZapE</fullName>
    </submittedName>
</protein>
<dbReference type="GO" id="GO:0016887">
    <property type="term" value="F:ATP hydrolysis activity"/>
    <property type="evidence" value="ECO:0007669"/>
    <property type="project" value="InterPro"/>
</dbReference>
<dbReference type="Gene3D" id="3.40.50.300">
    <property type="entry name" value="P-loop containing nucleotide triphosphate hydrolases"/>
    <property type="match status" value="1"/>
</dbReference>
<name>A0AAE9GVC8_9NEIS</name>
<sequence>MKNNENRFVAPAFTNHSPLTWYQAASEQPAFIRDAAQAKAIEYLDKLWTELMMFKRKRNRFLGRSLRSPQLPKGLYFYGGVGRGKSFLMDVFYGCLPYKRKRRVHFHAFMAEVHKRMRALRGEPDPLKAVAAEIAKETRVLCFDEFHVSDIADAMILGRLLENLFEDGVVLVATSNYAPAELYPQGQNRSSFLSTIALLEQKLTVLNVDGGEDYRLRTLKPAEVFYVPDSKENENKLAALFAQMTHGTQKNPHAITIHGRELQCNARADKAIWFDFRALCFGPRSQADYLYLAEHYEMVFVSGIEKMDESQRAEARRLTWLIDVLYDFRVKFCATSQVAAAEIYVEGDFANEFVRTVSRMVEMQSEEYLALPHLVLTKPAKKAANKSPNLAET</sequence>
<organism evidence="4 6">
    <name type="scientific">Uruburuella suis</name>
    <dbReference type="NCBI Taxonomy" id="252130"/>
    <lineage>
        <taxon>Bacteria</taxon>
        <taxon>Pseudomonadati</taxon>
        <taxon>Pseudomonadota</taxon>
        <taxon>Betaproteobacteria</taxon>
        <taxon>Neisseriales</taxon>
        <taxon>Neisseriaceae</taxon>
        <taxon>Uruburuella</taxon>
    </lineage>
</organism>
<dbReference type="GO" id="GO:0051301">
    <property type="term" value="P:cell division"/>
    <property type="evidence" value="ECO:0007669"/>
    <property type="project" value="UniProtKB-KW"/>
</dbReference>
<reference evidence="4" key="2">
    <citation type="submission" date="2021-12" db="EMBL/GenBank/DDBJ databases">
        <authorList>
            <person name="Veyrier F.J."/>
        </authorList>
    </citation>
    <scope>NUCLEOTIDE SEQUENCE</scope>
    <source>
        <strain evidence="4">1258/02</strain>
    </source>
</reference>
<evidence type="ECO:0000313" key="3">
    <source>
        <dbReference type="EMBL" id="TCP10463.1"/>
    </source>
</evidence>
<evidence type="ECO:0000256" key="2">
    <source>
        <dbReference type="ARBA" id="ARBA00022840"/>
    </source>
</evidence>
<proteinExistence type="predicted"/>
<evidence type="ECO:0000313" key="6">
    <source>
        <dbReference type="Proteomes" id="UP000829756"/>
    </source>
</evidence>
<dbReference type="Proteomes" id="UP000829756">
    <property type="component" value="Chromosome"/>
</dbReference>
<dbReference type="NCBIfam" id="NF040713">
    <property type="entry name" value="ZapE"/>
    <property type="match status" value="1"/>
</dbReference>
<evidence type="ECO:0000256" key="1">
    <source>
        <dbReference type="ARBA" id="ARBA00022741"/>
    </source>
</evidence>
<dbReference type="EMBL" id="CP091507">
    <property type="protein sequence ID" value="UOO78418.1"/>
    <property type="molecule type" value="Genomic_DNA"/>
</dbReference>
<dbReference type="PANTHER" id="PTHR12169">
    <property type="entry name" value="ATPASE N2B"/>
    <property type="match status" value="1"/>
</dbReference>
<dbReference type="Proteomes" id="UP000294721">
    <property type="component" value="Unassembled WGS sequence"/>
</dbReference>
<evidence type="ECO:0000313" key="5">
    <source>
        <dbReference type="Proteomes" id="UP000294721"/>
    </source>
</evidence>
<dbReference type="AlphaFoldDB" id="A0AAE9GVC8"/>
<dbReference type="SUPFAM" id="SSF52540">
    <property type="entry name" value="P-loop containing nucleoside triphosphate hydrolases"/>
    <property type="match status" value="1"/>
</dbReference>
<dbReference type="InterPro" id="IPR027417">
    <property type="entry name" value="P-loop_NTPase"/>
</dbReference>
<evidence type="ECO:0000313" key="4">
    <source>
        <dbReference type="EMBL" id="UOO78418.1"/>
    </source>
</evidence>
<dbReference type="FunFam" id="3.40.50.300:FF:001254">
    <property type="entry name" value="Cell division protein ZapE"/>
    <property type="match status" value="1"/>
</dbReference>
<dbReference type="InterPro" id="IPR005654">
    <property type="entry name" value="ATPase_AFG1-like"/>
</dbReference>